<name>A0A9Q9SUX5_MOOP1</name>
<gene>
    <name evidence="2" type="ORF">BJP36_39140</name>
</gene>
<dbReference type="EMBL" id="CP017708">
    <property type="protein sequence ID" value="WAN70080.1"/>
    <property type="molecule type" value="Genomic_DNA"/>
</dbReference>
<reference evidence="2" key="1">
    <citation type="journal article" date="2017" name="Proc. Natl. Acad. Sci. U.S.A.">
        <title>Comparative genomics uncovers the prolific and distinctive metabolic potential of the cyanobacterial genus Moorea.</title>
        <authorList>
            <person name="Leao T."/>
            <person name="Castelao G."/>
            <person name="Korobeynikov A."/>
            <person name="Monroe E.A."/>
            <person name="Podell S."/>
            <person name="Glukhov E."/>
            <person name="Allen E.E."/>
            <person name="Gerwick W.H."/>
            <person name="Gerwick L."/>
        </authorList>
    </citation>
    <scope>NUCLEOTIDE SEQUENCE</scope>
    <source>
        <strain evidence="2">JHB</strain>
    </source>
</reference>
<keyword evidence="1" id="KW-0472">Membrane</keyword>
<dbReference type="Proteomes" id="UP000176944">
    <property type="component" value="Chromosome"/>
</dbReference>
<organism evidence="2">
    <name type="scientific">Moorena producens (strain JHB)</name>
    <dbReference type="NCBI Taxonomy" id="1454205"/>
    <lineage>
        <taxon>Bacteria</taxon>
        <taxon>Bacillati</taxon>
        <taxon>Cyanobacteriota</taxon>
        <taxon>Cyanophyceae</taxon>
        <taxon>Coleofasciculales</taxon>
        <taxon>Coleofasciculaceae</taxon>
        <taxon>Moorena</taxon>
    </lineage>
</organism>
<feature type="transmembrane region" description="Helical" evidence="1">
    <location>
        <begin position="14"/>
        <end position="33"/>
    </location>
</feature>
<sequence>MNQSTIDKVFLTRIVLSTIIFALLSFPIVLLGAKPICMNLLQSRIVDGKLMNAATR</sequence>
<evidence type="ECO:0000313" key="2">
    <source>
        <dbReference type="EMBL" id="WAN70080.1"/>
    </source>
</evidence>
<accession>A0A9Q9SUX5</accession>
<keyword evidence="1" id="KW-0812">Transmembrane</keyword>
<dbReference type="AlphaFoldDB" id="A0A9Q9SUX5"/>
<protein>
    <submittedName>
        <fullName evidence="2">Uncharacterized protein</fullName>
    </submittedName>
</protein>
<evidence type="ECO:0000256" key="1">
    <source>
        <dbReference type="SAM" id="Phobius"/>
    </source>
</evidence>
<reference evidence="2" key="2">
    <citation type="submission" date="2022-10" db="EMBL/GenBank/DDBJ databases">
        <authorList>
            <person name="Ngo T.-E."/>
        </authorList>
    </citation>
    <scope>NUCLEOTIDE SEQUENCE</scope>
    <source>
        <strain evidence="2">JHB</strain>
    </source>
</reference>
<proteinExistence type="predicted"/>
<keyword evidence="1" id="KW-1133">Transmembrane helix</keyword>